<dbReference type="RefSeq" id="WP_209239126.1">
    <property type="nucleotide sequence ID" value="NZ_JADKMA010000038.1"/>
</dbReference>
<dbReference type="PRINTS" id="PR00320">
    <property type="entry name" value="GPROTEINBRPT"/>
</dbReference>
<evidence type="ECO:0000256" key="3">
    <source>
        <dbReference type="PROSITE-ProRule" id="PRU00221"/>
    </source>
</evidence>
<dbReference type="InterPro" id="IPR015943">
    <property type="entry name" value="WD40/YVTN_repeat-like_dom_sf"/>
</dbReference>
<keyword evidence="2" id="KW-0677">Repeat</keyword>
<protein>
    <submittedName>
        <fullName evidence="4">WD40 repeat domain-containing protein</fullName>
    </submittedName>
</protein>
<proteinExistence type="predicted"/>
<dbReference type="Pfam" id="PF00400">
    <property type="entry name" value="WD40"/>
    <property type="match status" value="5"/>
</dbReference>
<sequence length="460" mass="49844">MEHDIEMQTELEAWAKDLQQLRIEAGEPTLAQIAARAPKNRPLSASGVSEVLNGKRLPTYDFCLALVRVMLTYPGDPAPYHDKRLAEWRERWQRLKKLEANQKSRWRRGGQGAPVAGRPLAPDSGIAGRMLLSALNQGRGLEIGPLKQERWAGMEAVAFSPDGSVLAADYRGQVRAWDLAADAFPSGDTARELGGRSDHSVESLAFSPNGGLLAICYSSGTTRLWDVRARTRVGKALTGQEGLRTVEFAPDGRHMAAAGRTLRVWDVTDPAQPRRVGKWLSQPYTTTAMAFSPSGRLAVALALDGENGGVRFLEPSTGEETGEEVVGHRTPVTALAFSPDGRYLATAGEDTTVRLWDASTRKESGNPLKGHDGPVTALAFSPDSRCLATGGEDATVQVWDTMTNARVGTPLTSHTEPIRTIAYSPDSRVLATGSGDGMRLWVPPRDSDRREVSGAWTGPW</sequence>
<evidence type="ECO:0000256" key="1">
    <source>
        <dbReference type="ARBA" id="ARBA00022574"/>
    </source>
</evidence>
<keyword evidence="1 3" id="KW-0853">WD repeat</keyword>
<evidence type="ECO:0000256" key="2">
    <source>
        <dbReference type="ARBA" id="ARBA00022737"/>
    </source>
</evidence>
<dbReference type="SMART" id="SM00320">
    <property type="entry name" value="WD40"/>
    <property type="match status" value="6"/>
</dbReference>
<dbReference type="CDD" id="cd00200">
    <property type="entry name" value="WD40"/>
    <property type="match status" value="1"/>
</dbReference>
<dbReference type="SUPFAM" id="SSF50998">
    <property type="entry name" value="Quinoprotein alcohol dehydrogenase-like"/>
    <property type="match status" value="1"/>
</dbReference>
<accession>A0ABS3X9I2</accession>
<dbReference type="PROSITE" id="PS50294">
    <property type="entry name" value="WD_REPEATS_REGION"/>
    <property type="match status" value="3"/>
</dbReference>
<name>A0ABS3X9I2_9ACTN</name>
<dbReference type="PANTHER" id="PTHR19879:SF9">
    <property type="entry name" value="TRANSCRIPTION INITIATION FACTOR TFIID SUBUNIT 5"/>
    <property type="match status" value="1"/>
</dbReference>
<feature type="repeat" description="WD" evidence="3">
    <location>
        <begin position="411"/>
        <end position="437"/>
    </location>
</feature>
<dbReference type="InterPro" id="IPR019775">
    <property type="entry name" value="WD40_repeat_CS"/>
</dbReference>
<dbReference type="InterPro" id="IPR020472">
    <property type="entry name" value="WD40_PAC1"/>
</dbReference>
<dbReference type="PROSITE" id="PS00678">
    <property type="entry name" value="WD_REPEATS_1"/>
    <property type="match status" value="1"/>
</dbReference>
<feature type="repeat" description="WD" evidence="3">
    <location>
        <begin position="368"/>
        <end position="409"/>
    </location>
</feature>
<dbReference type="Proteomes" id="UP001519064">
    <property type="component" value="Unassembled WGS sequence"/>
</dbReference>
<dbReference type="InterPro" id="IPR011047">
    <property type="entry name" value="Quinoprotein_ADH-like_sf"/>
</dbReference>
<organism evidence="4 5">
    <name type="scientific">Streptomyces oryzae</name>
    <dbReference type="NCBI Taxonomy" id="1434886"/>
    <lineage>
        <taxon>Bacteria</taxon>
        <taxon>Bacillati</taxon>
        <taxon>Actinomycetota</taxon>
        <taxon>Actinomycetes</taxon>
        <taxon>Kitasatosporales</taxon>
        <taxon>Streptomycetaceae</taxon>
        <taxon>Streptomyces</taxon>
    </lineage>
</organism>
<dbReference type="PANTHER" id="PTHR19879">
    <property type="entry name" value="TRANSCRIPTION INITIATION FACTOR TFIID"/>
    <property type="match status" value="1"/>
</dbReference>
<evidence type="ECO:0000313" key="5">
    <source>
        <dbReference type="Proteomes" id="UP001519064"/>
    </source>
</evidence>
<evidence type="ECO:0000313" key="4">
    <source>
        <dbReference type="EMBL" id="MBO8192033.1"/>
    </source>
</evidence>
<gene>
    <name evidence="4" type="ORF">ITI46_10185</name>
</gene>
<feature type="repeat" description="WD" evidence="3">
    <location>
        <begin position="201"/>
        <end position="235"/>
    </location>
</feature>
<dbReference type="Gene3D" id="2.130.10.10">
    <property type="entry name" value="YVTN repeat-like/Quinoprotein amine dehydrogenase"/>
    <property type="match status" value="2"/>
</dbReference>
<dbReference type="PROSITE" id="PS50082">
    <property type="entry name" value="WD_REPEATS_2"/>
    <property type="match status" value="4"/>
</dbReference>
<feature type="repeat" description="WD" evidence="3">
    <location>
        <begin position="325"/>
        <end position="366"/>
    </location>
</feature>
<keyword evidence="5" id="KW-1185">Reference proteome</keyword>
<dbReference type="EMBL" id="JADKMA010000038">
    <property type="protein sequence ID" value="MBO8192033.1"/>
    <property type="molecule type" value="Genomic_DNA"/>
</dbReference>
<reference evidence="4 5" key="1">
    <citation type="submission" date="2020-11" db="EMBL/GenBank/DDBJ databases">
        <title>Streptomyces spirodelae sp. nov., isolated from duckweed.</title>
        <authorList>
            <person name="Saimee Y."/>
            <person name="Duangmal K."/>
        </authorList>
    </citation>
    <scope>NUCLEOTIDE SEQUENCE [LARGE SCALE GENOMIC DNA]</scope>
    <source>
        <strain evidence="4 5">S16-07</strain>
    </source>
</reference>
<dbReference type="InterPro" id="IPR001680">
    <property type="entry name" value="WD40_rpt"/>
</dbReference>
<comment type="caution">
    <text evidence="4">The sequence shown here is derived from an EMBL/GenBank/DDBJ whole genome shotgun (WGS) entry which is preliminary data.</text>
</comment>